<accession>A0A1B0BNB3</accession>
<keyword evidence="1" id="KW-0812">Transmembrane</keyword>
<evidence type="ECO:0000313" key="3">
    <source>
        <dbReference type="Proteomes" id="UP000092460"/>
    </source>
</evidence>
<dbReference type="VEuPathDB" id="VectorBase:GPPI035463"/>
<protein>
    <submittedName>
        <fullName evidence="2">Uncharacterized protein</fullName>
    </submittedName>
</protein>
<reference evidence="2" key="2">
    <citation type="submission" date="2020-05" db="UniProtKB">
        <authorList>
            <consortium name="EnsemblMetazoa"/>
        </authorList>
    </citation>
    <scope>IDENTIFICATION</scope>
    <source>
        <strain evidence="2">IAEA</strain>
    </source>
</reference>
<reference evidence="3" key="1">
    <citation type="submission" date="2015-01" db="EMBL/GenBank/DDBJ databases">
        <authorList>
            <person name="Aksoy S."/>
            <person name="Warren W."/>
            <person name="Wilson R.K."/>
        </authorList>
    </citation>
    <scope>NUCLEOTIDE SEQUENCE [LARGE SCALE GENOMIC DNA]</scope>
    <source>
        <strain evidence="3">IAEA</strain>
    </source>
</reference>
<dbReference type="EnsemblMetazoa" id="GPPI035463-RA">
    <property type="protein sequence ID" value="GPPI035463-PA"/>
    <property type="gene ID" value="GPPI035463"/>
</dbReference>
<keyword evidence="3" id="KW-1185">Reference proteome</keyword>
<dbReference type="AlphaFoldDB" id="A0A1B0BNB3"/>
<organism evidence="2 3">
    <name type="scientific">Glossina palpalis gambiensis</name>
    <dbReference type="NCBI Taxonomy" id="67801"/>
    <lineage>
        <taxon>Eukaryota</taxon>
        <taxon>Metazoa</taxon>
        <taxon>Ecdysozoa</taxon>
        <taxon>Arthropoda</taxon>
        <taxon>Hexapoda</taxon>
        <taxon>Insecta</taxon>
        <taxon>Pterygota</taxon>
        <taxon>Neoptera</taxon>
        <taxon>Endopterygota</taxon>
        <taxon>Diptera</taxon>
        <taxon>Brachycera</taxon>
        <taxon>Muscomorpha</taxon>
        <taxon>Hippoboscoidea</taxon>
        <taxon>Glossinidae</taxon>
        <taxon>Glossina</taxon>
    </lineage>
</organism>
<keyword evidence="1" id="KW-0472">Membrane</keyword>
<name>A0A1B0BNB3_9MUSC</name>
<evidence type="ECO:0000313" key="2">
    <source>
        <dbReference type="EnsemblMetazoa" id="GPPI035463-PA"/>
    </source>
</evidence>
<dbReference type="EMBL" id="JXJN01017317">
    <property type="status" value="NOT_ANNOTATED_CDS"/>
    <property type="molecule type" value="Genomic_DNA"/>
</dbReference>
<feature type="transmembrane region" description="Helical" evidence="1">
    <location>
        <begin position="92"/>
        <end position="116"/>
    </location>
</feature>
<dbReference type="Proteomes" id="UP000092460">
    <property type="component" value="Unassembled WGS sequence"/>
</dbReference>
<proteinExistence type="predicted"/>
<keyword evidence="1" id="KW-1133">Transmembrane helix</keyword>
<sequence length="162" mass="17810">MRLTVPEEVVVAKVVIAACNVERNQPRVLVKPARNANNAAKAVAKPFDVVMSHCLMHRHRSVHSSSGSVLTTPLKFVFVIALPSMLELRDEATLIVLVELATPILLAVISLANLALASKHFNFFNIFPKKSFVYLHIEKNGTSTGAALTQPLTEYGYDFVLE</sequence>
<feature type="transmembrane region" description="Helical" evidence="1">
    <location>
        <begin position="66"/>
        <end position="86"/>
    </location>
</feature>
<evidence type="ECO:0000256" key="1">
    <source>
        <dbReference type="SAM" id="Phobius"/>
    </source>
</evidence>